<accession>J3NKW7</accession>
<feature type="compositionally biased region" description="Polar residues" evidence="1">
    <location>
        <begin position="207"/>
        <end position="219"/>
    </location>
</feature>
<feature type="region of interest" description="Disordered" evidence="1">
    <location>
        <begin position="165"/>
        <end position="269"/>
    </location>
</feature>
<reference evidence="3" key="3">
    <citation type="submission" date="2010-09" db="EMBL/GenBank/DDBJ databases">
        <title>Annotation of Gaeumannomyces graminis var. tritici R3-111a-1.</title>
        <authorList>
            <consortium name="The Broad Institute Genome Sequencing Platform"/>
            <person name="Ma L.-J."/>
            <person name="Dead R."/>
            <person name="Young S.K."/>
            <person name="Zeng Q."/>
            <person name="Gargeya S."/>
            <person name="Fitzgerald M."/>
            <person name="Haas B."/>
            <person name="Abouelleil A."/>
            <person name="Alvarado L."/>
            <person name="Arachchi H.M."/>
            <person name="Berlin A."/>
            <person name="Brown A."/>
            <person name="Chapman S.B."/>
            <person name="Chen Z."/>
            <person name="Dunbar C."/>
            <person name="Freedman E."/>
            <person name="Gearin G."/>
            <person name="Gellesch M."/>
            <person name="Goldberg J."/>
            <person name="Griggs A."/>
            <person name="Gujja S."/>
            <person name="Heiman D."/>
            <person name="Howarth C."/>
            <person name="Larson L."/>
            <person name="Lui A."/>
            <person name="MacDonald P.J.P."/>
            <person name="Mehta T."/>
            <person name="Montmayeur A."/>
            <person name="Murphy C."/>
            <person name="Neiman D."/>
            <person name="Pearson M."/>
            <person name="Priest M."/>
            <person name="Roberts A."/>
            <person name="Saif S."/>
            <person name="Shea T."/>
            <person name="Shenoy N."/>
            <person name="Sisk P."/>
            <person name="Stolte C."/>
            <person name="Sykes S."/>
            <person name="Yandava C."/>
            <person name="Wortman J."/>
            <person name="Nusbaum C."/>
            <person name="Birren B."/>
        </authorList>
    </citation>
    <scope>NUCLEOTIDE SEQUENCE</scope>
    <source>
        <strain evidence="3">R3-111a-1</strain>
    </source>
</reference>
<evidence type="ECO:0000256" key="2">
    <source>
        <dbReference type="SAM" id="Phobius"/>
    </source>
</evidence>
<reference evidence="3" key="2">
    <citation type="submission" date="2010-07" db="EMBL/GenBank/DDBJ databases">
        <authorList>
            <consortium name="The Broad Institute Genome Sequencing Platform"/>
            <consortium name="Broad Institute Genome Sequencing Center for Infectious Disease"/>
            <person name="Ma L.-J."/>
            <person name="Dead R."/>
            <person name="Young S."/>
            <person name="Zeng Q."/>
            <person name="Koehrsen M."/>
            <person name="Alvarado L."/>
            <person name="Berlin A."/>
            <person name="Chapman S.B."/>
            <person name="Chen Z."/>
            <person name="Freedman E."/>
            <person name="Gellesch M."/>
            <person name="Goldberg J."/>
            <person name="Griggs A."/>
            <person name="Gujja S."/>
            <person name="Heilman E.R."/>
            <person name="Heiman D."/>
            <person name="Hepburn T."/>
            <person name="Howarth C."/>
            <person name="Jen D."/>
            <person name="Larson L."/>
            <person name="Mehta T."/>
            <person name="Neiman D."/>
            <person name="Pearson M."/>
            <person name="Roberts A."/>
            <person name="Saif S."/>
            <person name="Shea T."/>
            <person name="Shenoy N."/>
            <person name="Sisk P."/>
            <person name="Stolte C."/>
            <person name="Sykes S."/>
            <person name="Walk T."/>
            <person name="White J."/>
            <person name="Yandava C."/>
            <person name="Haas B."/>
            <person name="Nusbaum C."/>
            <person name="Birren B."/>
        </authorList>
    </citation>
    <scope>NUCLEOTIDE SEQUENCE</scope>
    <source>
        <strain evidence="3">R3-111a-1</strain>
    </source>
</reference>
<feature type="compositionally biased region" description="Low complexity" evidence="1">
    <location>
        <begin position="191"/>
        <end position="206"/>
    </location>
</feature>
<keyword evidence="5" id="KW-1185">Reference proteome</keyword>
<feature type="compositionally biased region" description="Low complexity" evidence="1">
    <location>
        <begin position="296"/>
        <end position="314"/>
    </location>
</feature>
<dbReference type="EnsemblFungi" id="EJT81934">
    <property type="protein sequence ID" value="EJT81934"/>
    <property type="gene ID" value="GGTG_01908"/>
</dbReference>
<sequence>MSFTQRVPALLGATAIVATTALVVVHIILAQALRSAPSTPLRVTDIAASVLEAAVLAMFGWVFSLHVNTRAKNPFDSHGLVWFGLLTLVCVTSATVSAAAMVCLSSAASSLPDTIMGSAAIPFLVGGSVTLGVTFALQLIFLVSHFALHRMLGIGRAADDLEQGSQRMPAQIKSIPYSKTSSPVTTRTRKGSVGSPTPPGSSSGRSTAETMSSFRSSFSHAVRPITSKTRLIRGGNQKSPRRAGSADSCANRERMSTGDDAFDSWDTSSVDPRSREMLLQTTGTIVTLPAKHLLETIPASPTTSRSPSPGMPLELEPPPRRPRRARSYSPVGLRARTNSGGITQHTIVSESHIHPLFRSDSPTPPPLATPGTIVVASPNGGQVLASDSHSIRSLSMSSRMRSGSMPQASSPLSRQGSVEDFASVRGRTGGVSPRDDRRLVELDLHEEEEEEERSEKKTASASDEDEERRLTPTIPAIPDWVLTAGCRTSLHRYNSRAQRTDER</sequence>
<feature type="compositionally biased region" description="Polar residues" evidence="1">
    <location>
        <begin position="177"/>
        <end position="186"/>
    </location>
</feature>
<protein>
    <submittedName>
        <fullName evidence="3 4">Uncharacterized protein</fullName>
    </submittedName>
</protein>
<dbReference type="eggNOG" id="ENOG502S6ST">
    <property type="taxonomic scope" value="Eukaryota"/>
</dbReference>
<dbReference type="GeneID" id="20342366"/>
<keyword evidence="2" id="KW-0472">Membrane</keyword>
<proteinExistence type="predicted"/>
<feature type="compositionally biased region" description="Polar residues" evidence="1">
    <location>
        <begin position="406"/>
        <end position="416"/>
    </location>
</feature>
<dbReference type="STRING" id="644352.J3NKW7"/>
<reference evidence="4" key="4">
    <citation type="journal article" date="2015" name="G3 (Bethesda)">
        <title>Genome sequences of three phytopathogenic species of the Magnaporthaceae family of fungi.</title>
        <authorList>
            <person name="Okagaki L.H."/>
            <person name="Nunes C.C."/>
            <person name="Sailsbery J."/>
            <person name="Clay B."/>
            <person name="Brown D."/>
            <person name="John T."/>
            <person name="Oh Y."/>
            <person name="Young N."/>
            <person name="Fitzgerald M."/>
            <person name="Haas B.J."/>
            <person name="Zeng Q."/>
            <person name="Young S."/>
            <person name="Adiconis X."/>
            <person name="Fan L."/>
            <person name="Levin J.Z."/>
            <person name="Mitchell T.K."/>
            <person name="Okubara P.A."/>
            <person name="Farman M.L."/>
            <person name="Kohn L.M."/>
            <person name="Birren B."/>
            <person name="Ma L.-J."/>
            <person name="Dean R.A."/>
        </authorList>
    </citation>
    <scope>NUCLEOTIDE SEQUENCE</scope>
    <source>
        <strain evidence="4">R3-111a-1</strain>
    </source>
</reference>
<keyword evidence="2" id="KW-0812">Transmembrane</keyword>
<dbReference type="Proteomes" id="UP000006039">
    <property type="component" value="Unassembled WGS sequence"/>
</dbReference>
<reference evidence="5" key="1">
    <citation type="submission" date="2010-07" db="EMBL/GenBank/DDBJ databases">
        <title>The genome sequence of Gaeumannomyces graminis var. tritici strain R3-111a-1.</title>
        <authorList>
            <consortium name="The Broad Institute Genome Sequencing Platform"/>
            <person name="Ma L.-J."/>
            <person name="Dead R."/>
            <person name="Young S."/>
            <person name="Zeng Q."/>
            <person name="Koehrsen M."/>
            <person name="Alvarado L."/>
            <person name="Berlin A."/>
            <person name="Chapman S.B."/>
            <person name="Chen Z."/>
            <person name="Freedman E."/>
            <person name="Gellesch M."/>
            <person name="Goldberg J."/>
            <person name="Griggs A."/>
            <person name="Gujja S."/>
            <person name="Heilman E.R."/>
            <person name="Heiman D."/>
            <person name="Hepburn T."/>
            <person name="Howarth C."/>
            <person name="Jen D."/>
            <person name="Larson L."/>
            <person name="Mehta T."/>
            <person name="Neiman D."/>
            <person name="Pearson M."/>
            <person name="Roberts A."/>
            <person name="Saif S."/>
            <person name="Shea T."/>
            <person name="Shenoy N."/>
            <person name="Sisk P."/>
            <person name="Stolte C."/>
            <person name="Sykes S."/>
            <person name="Walk T."/>
            <person name="White J."/>
            <person name="Yandava C."/>
            <person name="Haas B."/>
            <person name="Nusbaum C."/>
            <person name="Birren B."/>
        </authorList>
    </citation>
    <scope>NUCLEOTIDE SEQUENCE [LARGE SCALE GENOMIC DNA]</scope>
    <source>
        <strain evidence="5">R3-111a-1</strain>
    </source>
</reference>
<dbReference type="VEuPathDB" id="FungiDB:GGTG_01908"/>
<dbReference type="RefSeq" id="XP_009217943.1">
    <property type="nucleotide sequence ID" value="XM_009219679.1"/>
</dbReference>
<evidence type="ECO:0000313" key="3">
    <source>
        <dbReference type="EMBL" id="EJT81934.1"/>
    </source>
</evidence>
<feature type="transmembrane region" description="Helical" evidence="2">
    <location>
        <begin position="79"/>
        <end position="107"/>
    </location>
</feature>
<dbReference type="AlphaFoldDB" id="J3NKW7"/>
<dbReference type="EMBL" id="GL385395">
    <property type="protein sequence ID" value="EJT81934.1"/>
    <property type="molecule type" value="Genomic_DNA"/>
</dbReference>
<reference evidence="4" key="5">
    <citation type="submission" date="2018-04" db="UniProtKB">
        <authorList>
            <consortium name="EnsemblFungi"/>
        </authorList>
    </citation>
    <scope>IDENTIFICATION</scope>
    <source>
        <strain evidence="4">R3-111a-1</strain>
    </source>
</reference>
<feature type="region of interest" description="Disordered" evidence="1">
    <location>
        <begin position="293"/>
        <end position="338"/>
    </location>
</feature>
<name>J3NKW7_GAET3</name>
<gene>
    <name evidence="4" type="primary">20342366</name>
    <name evidence="3" type="ORF">GGTG_01908</name>
</gene>
<feature type="transmembrane region" description="Helical" evidence="2">
    <location>
        <begin position="46"/>
        <end position="67"/>
    </location>
</feature>
<evidence type="ECO:0000313" key="4">
    <source>
        <dbReference type="EnsemblFungi" id="EJT81934"/>
    </source>
</evidence>
<dbReference type="HOGENOM" id="CLU_030774_1_0_1"/>
<dbReference type="OrthoDB" id="5431149at2759"/>
<feature type="compositionally biased region" description="Basic and acidic residues" evidence="1">
    <location>
        <begin position="433"/>
        <end position="443"/>
    </location>
</feature>
<feature type="compositionally biased region" description="Low complexity" evidence="1">
    <location>
        <begin position="386"/>
        <end position="405"/>
    </location>
</feature>
<feature type="region of interest" description="Disordered" evidence="1">
    <location>
        <begin position="358"/>
        <end position="478"/>
    </location>
</feature>
<organism evidence="3">
    <name type="scientific">Gaeumannomyces tritici (strain R3-111a-1)</name>
    <name type="common">Wheat and barley take-all root rot fungus</name>
    <name type="synonym">Gaeumannomyces graminis var. tritici</name>
    <dbReference type="NCBI Taxonomy" id="644352"/>
    <lineage>
        <taxon>Eukaryota</taxon>
        <taxon>Fungi</taxon>
        <taxon>Dikarya</taxon>
        <taxon>Ascomycota</taxon>
        <taxon>Pezizomycotina</taxon>
        <taxon>Sordariomycetes</taxon>
        <taxon>Sordariomycetidae</taxon>
        <taxon>Magnaporthales</taxon>
        <taxon>Magnaporthaceae</taxon>
        <taxon>Gaeumannomyces</taxon>
    </lineage>
</organism>
<evidence type="ECO:0000313" key="5">
    <source>
        <dbReference type="Proteomes" id="UP000006039"/>
    </source>
</evidence>
<keyword evidence="2" id="KW-1133">Transmembrane helix</keyword>
<feature type="transmembrane region" description="Helical" evidence="2">
    <location>
        <begin position="119"/>
        <end position="143"/>
    </location>
</feature>
<evidence type="ECO:0000256" key="1">
    <source>
        <dbReference type="SAM" id="MobiDB-lite"/>
    </source>
</evidence>